<gene>
    <name evidence="2" type="ORF">CAL25_10335</name>
</gene>
<evidence type="ECO:0000313" key="2">
    <source>
        <dbReference type="EMBL" id="OZI51906.1"/>
    </source>
</evidence>
<feature type="transmembrane region" description="Helical" evidence="1">
    <location>
        <begin position="362"/>
        <end position="387"/>
    </location>
</feature>
<evidence type="ECO:0008006" key="4">
    <source>
        <dbReference type="Google" id="ProtNLM"/>
    </source>
</evidence>
<dbReference type="PANTHER" id="PTHR34219:SF5">
    <property type="entry name" value="BLR4505 PROTEIN"/>
    <property type="match status" value="1"/>
</dbReference>
<dbReference type="InterPro" id="IPR005625">
    <property type="entry name" value="PepSY-ass_TM"/>
</dbReference>
<name>A0A261TQJ5_9BORD</name>
<dbReference type="Pfam" id="PF03929">
    <property type="entry name" value="PepSY_TM"/>
    <property type="match status" value="1"/>
</dbReference>
<evidence type="ECO:0000256" key="1">
    <source>
        <dbReference type="SAM" id="Phobius"/>
    </source>
</evidence>
<feature type="transmembrane region" description="Helical" evidence="1">
    <location>
        <begin position="215"/>
        <end position="235"/>
    </location>
</feature>
<dbReference type="Proteomes" id="UP000216913">
    <property type="component" value="Unassembled WGS sequence"/>
</dbReference>
<dbReference type="EMBL" id="NEVP01000006">
    <property type="protein sequence ID" value="OZI51906.1"/>
    <property type="molecule type" value="Genomic_DNA"/>
</dbReference>
<evidence type="ECO:0000313" key="3">
    <source>
        <dbReference type="Proteomes" id="UP000216913"/>
    </source>
</evidence>
<accession>A0A261TQJ5</accession>
<keyword evidence="1" id="KW-1133">Transmembrane helix</keyword>
<dbReference type="RefSeq" id="WP_094799863.1">
    <property type="nucleotide sequence ID" value="NZ_NEVP01000006.1"/>
</dbReference>
<feature type="transmembrane region" description="Helical" evidence="1">
    <location>
        <begin position="21"/>
        <end position="45"/>
    </location>
</feature>
<dbReference type="PANTHER" id="PTHR34219">
    <property type="entry name" value="IRON-REGULATED INNER MEMBRANE PROTEIN-RELATED"/>
    <property type="match status" value="1"/>
</dbReference>
<reference evidence="2 3" key="1">
    <citation type="submission" date="2017-05" db="EMBL/GenBank/DDBJ databases">
        <title>Complete and WGS of Bordetella genogroups.</title>
        <authorList>
            <person name="Spilker T."/>
            <person name="LiPuma J."/>
        </authorList>
    </citation>
    <scope>NUCLEOTIDE SEQUENCE [LARGE SCALE GENOMIC DNA]</scope>
    <source>
        <strain evidence="2 3">AU10456</strain>
    </source>
</reference>
<dbReference type="OrthoDB" id="7238323at2"/>
<proteinExistence type="predicted"/>
<keyword evidence="1" id="KW-0812">Transmembrane</keyword>
<protein>
    <recommendedName>
        <fullName evidence="4">Peptidase</fullName>
    </recommendedName>
</protein>
<feature type="transmembrane region" description="Helical" evidence="1">
    <location>
        <begin position="160"/>
        <end position="182"/>
    </location>
</feature>
<sequence>MTQAGPTRLRRLAERQTWVWVHRYAGLLTAVFLTVAGLTGSILAFGHDIDAWLNPEFYQARSTQPALGYDALAARIEASDHALQIEYLSYDGVPGHTAQAYVYARPGHPPLGYDHIFVDPGTGEVQGKRSRQGCCLQAETFVPFMLQIHHSLYLPGLWGWWFMGGIALIWLLDSFVGFYLTLPRSAPRVSKWKPSWLIKRGGGAYRLNLDLHRAFGLWLWIALILLALSSAYLNLRQELFRPVLAVVSTLTPIPEATTPPAAREGALPVGFDVIRARANAHAAREGWPERVSGISHFGEMGLYLALLWPSHHDRGMGLGTPMLYYDAYSGALVGATLPGAGTAADVFTQLQFPLHSGQIGGLAGRIVVCILGLVVALLSITGVVIWWQKHQSRRLADRRAARP</sequence>
<keyword evidence="1" id="KW-0472">Membrane</keyword>
<dbReference type="AlphaFoldDB" id="A0A261TQJ5"/>
<keyword evidence="3" id="KW-1185">Reference proteome</keyword>
<organism evidence="2 3">
    <name type="scientific">Bordetella genomosp. 5</name>
    <dbReference type="NCBI Taxonomy" id="1395608"/>
    <lineage>
        <taxon>Bacteria</taxon>
        <taxon>Pseudomonadati</taxon>
        <taxon>Pseudomonadota</taxon>
        <taxon>Betaproteobacteria</taxon>
        <taxon>Burkholderiales</taxon>
        <taxon>Alcaligenaceae</taxon>
        <taxon>Bordetella</taxon>
    </lineage>
</organism>
<comment type="caution">
    <text evidence="2">The sequence shown here is derived from an EMBL/GenBank/DDBJ whole genome shotgun (WGS) entry which is preliminary data.</text>
</comment>